<evidence type="ECO:0000313" key="8">
    <source>
        <dbReference type="Proteomes" id="UP000281547"/>
    </source>
</evidence>
<dbReference type="InterPro" id="IPR036909">
    <property type="entry name" value="Cyt_c-like_dom_sf"/>
</dbReference>
<reference evidence="7 8" key="1">
    <citation type="journal article" date="2016" name="Int. J. Syst. Evol. Microbiol.">
        <title>Arsenicitalea aurantiaca gen. nov., sp. nov., a new member of the family Hyphomicrobiaceae, isolated from high-arsenic sediment.</title>
        <authorList>
            <person name="Mu Y."/>
            <person name="Zhou L."/>
            <person name="Zeng X.C."/>
            <person name="Liu L."/>
            <person name="Pan Y."/>
            <person name="Chen X."/>
            <person name="Wang J."/>
            <person name="Li S."/>
            <person name="Li W.J."/>
            <person name="Wang Y."/>
        </authorList>
    </citation>
    <scope>NUCLEOTIDE SEQUENCE [LARGE SCALE GENOMIC DNA]</scope>
    <source>
        <strain evidence="7 8">42-50</strain>
    </source>
</reference>
<feature type="signal peptide" evidence="5">
    <location>
        <begin position="1"/>
        <end position="22"/>
    </location>
</feature>
<feature type="domain" description="Cytochrome c" evidence="6">
    <location>
        <begin position="27"/>
        <end position="130"/>
    </location>
</feature>
<protein>
    <submittedName>
        <fullName evidence="7">Cytochrome C</fullName>
    </submittedName>
</protein>
<dbReference type="AlphaFoldDB" id="A0A433XG23"/>
<evidence type="ECO:0000256" key="3">
    <source>
        <dbReference type="ARBA" id="ARBA00023004"/>
    </source>
</evidence>
<evidence type="ECO:0000313" key="7">
    <source>
        <dbReference type="EMBL" id="RUT33016.1"/>
    </source>
</evidence>
<evidence type="ECO:0000256" key="4">
    <source>
        <dbReference type="PROSITE-ProRule" id="PRU00433"/>
    </source>
</evidence>
<dbReference type="GO" id="GO:0009055">
    <property type="term" value="F:electron transfer activity"/>
    <property type="evidence" value="ECO:0007669"/>
    <property type="project" value="InterPro"/>
</dbReference>
<name>A0A433XG23_9HYPH</name>
<keyword evidence="5" id="KW-0732">Signal</keyword>
<feature type="chain" id="PRO_5019084326" evidence="5">
    <location>
        <begin position="23"/>
        <end position="159"/>
    </location>
</feature>
<dbReference type="GO" id="GO:0046872">
    <property type="term" value="F:metal ion binding"/>
    <property type="evidence" value="ECO:0007669"/>
    <property type="project" value="UniProtKB-KW"/>
</dbReference>
<proteinExistence type="predicted"/>
<comment type="caution">
    <text evidence="7">The sequence shown here is derived from an EMBL/GenBank/DDBJ whole genome shotgun (WGS) entry which is preliminary data.</text>
</comment>
<evidence type="ECO:0000256" key="5">
    <source>
        <dbReference type="SAM" id="SignalP"/>
    </source>
</evidence>
<organism evidence="7 8">
    <name type="scientific">Arsenicitalea aurantiaca</name>
    <dbReference type="NCBI Taxonomy" id="1783274"/>
    <lineage>
        <taxon>Bacteria</taxon>
        <taxon>Pseudomonadati</taxon>
        <taxon>Pseudomonadota</taxon>
        <taxon>Alphaproteobacteria</taxon>
        <taxon>Hyphomicrobiales</taxon>
        <taxon>Devosiaceae</taxon>
        <taxon>Arsenicitalea</taxon>
    </lineage>
</organism>
<dbReference type="Pfam" id="PF00034">
    <property type="entry name" value="Cytochrom_C"/>
    <property type="match status" value="1"/>
</dbReference>
<accession>A0A433XG23</accession>
<dbReference type="EMBL" id="RZNJ01000002">
    <property type="protein sequence ID" value="RUT33016.1"/>
    <property type="molecule type" value="Genomic_DNA"/>
</dbReference>
<dbReference type="Proteomes" id="UP000281547">
    <property type="component" value="Unassembled WGS sequence"/>
</dbReference>
<keyword evidence="1 4" id="KW-0349">Heme</keyword>
<dbReference type="OrthoDB" id="9811281at2"/>
<dbReference type="GO" id="GO:0020037">
    <property type="term" value="F:heme binding"/>
    <property type="evidence" value="ECO:0007669"/>
    <property type="project" value="InterPro"/>
</dbReference>
<dbReference type="PROSITE" id="PS51007">
    <property type="entry name" value="CYTC"/>
    <property type="match status" value="1"/>
</dbReference>
<dbReference type="Gene3D" id="1.10.760.10">
    <property type="entry name" value="Cytochrome c-like domain"/>
    <property type="match status" value="1"/>
</dbReference>
<gene>
    <name evidence="7" type="ORF">EMQ25_07770</name>
</gene>
<evidence type="ECO:0000259" key="6">
    <source>
        <dbReference type="PROSITE" id="PS51007"/>
    </source>
</evidence>
<dbReference type="RefSeq" id="WP_127187971.1">
    <property type="nucleotide sequence ID" value="NZ_RZNJ01000002.1"/>
</dbReference>
<sequence>MKHFLTALALSGTLFASGGVLAQDTGISVENGDRIARIGGCHDCHTPGFAEANGELDPAQALVGSPVGYQGPWGTTYASNLRIVAAGMGEEEFADYLRNLQAMPPMPWFNLHYFTDNELRSLHQYIVSLGEVGEPAPAYVPPGEAPQTPFIVFAPPQMP</sequence>
<keyword evidence="2 4" id="KW-0479">Metal-binding</keyword>
<keyword evidence="3 4" id="KW-0408">Iron</keyword>
<keyword evidence="8" id="KW-1185">Reference proteome</keyword>
<evidence type="ECO:0000256" key="1">
    <source>
        <dbReference type="ARBA" id="ARBA00022617"/>
    </source>
</evidence>
<evidence type="ECO:0000256" key="2">
    <source>
        <dbReference type="ARBA" id="ARBA00022723"/>
    </source>
</evidence>
<dbReference type="SUPFAM" id="SSF46626">
    <property type="entry name" value="Cytochrome c"/>
    <property type="match status" value="1"/>
</dbReference>
<dbReference type="InterPro" id="IPR009056">
    <property type="entry name" value="Cyt_c-like_dom"/>
</dbReference>